<feature type="region of interest" description="Disordered" evidence="1">
    <location>
        <begin position="235"/>
        <end position="293"/>
    </location>
</feature>
<name>A0A165IZT6_9BASI</name>
<reference evidence="2 3" key="1">
    <citation type="journal article" date="2016" name="Mol. Biol. Evol.">
        <title>Comparative Genomics of Early-Diverging Mushroom-Forming Fungi Provides Insights into the Origins of Lignocellulose Decay Capabilities.</title>
        <authorList>
            <person name="Nagy L.G."/>
            <person name="Riley R."/>
            <person name="Tritt A."/>
            <person name="Adam C."/>
            <person name="Daum C."/>
            <person name="Floudas D."/>
            <person name="Sun H."/>
            <person name="Yadav J.S."/>
            <person name="Pangilinan J."/>
            <person name="Larsson K.H."/>
            <person name="Matsuura K."/>
            <person name="Barry K."/>
            <person name="Labutti K."/>
            <person name="Kuo R."/>
            <person name="Ohm R.A."/>
            <person name="Bhattacharya S.S."/>
            <person name="Shirouzu T."/>
            <person name="Yoshinaga Y."/>
            <person name="Martin F.M."/>
            <person name="Grigoriev I.V."/>
            <person name="Hibbett D.S."/>
        </authorList>
    </citation>
    <scope>NUCLEOTIDE SEQUENCE [LARGE SCALE GENOMIC DNA]</scope>
    <source>
        <strain evidence="2 3">HHB12733</strain>
    </source>
</reference>
<feature type="region of interest" description="Disordered" evidence="1">
    <location>
        <begin position="105"/>
        <end position="212"/>
    </location>
</feature>
<accession>A0A165IZT6</accession>
<feature type="compositionally biased region" description="Low complexity" evidence="1">
    <location>
        <begin position="165"/>
        <end position="183"/>
    </location>
</feature>
<keyword evidence="3" id="KW-1185">Reference proteome</keyword>
<proteinExistence type="predicted"/>
<feature type="compositionally biased region" description="Low complexity" evidence="1">
    <location>
        <begin position="115"/>
        <end position="135"/>
    </location>
</feature>
<evidence type="ECO:0000256" key="1">
    <source>
        <dbReference type="SAM" id="MobiDB-lite"/>
    </source>
</evidence>
<organism evidence="2 3">
    <name type="scientific">Calocera cornea HHB12733</name>
    <dbReference type="NCBI Taxonomy" id="1353952"/>
    <lineage>
        <taxon>Eukaryota</taxon>
        <taxon>Fungi</taxon>
        <taxon>Dikarya</taxon>
        <taxon>Basidiomycota</taxon>
        <taxon>Agaricomycotina</taxon>
        <taxon>Dacrymycetes</taxon>
        <taxon>Dacrymycetales</taxon>
        <taxon>Dacrymycetaceae</taxon>
        <taxon>Calocera</taxon>
    </lineage>
</organism>
<dbReference type="InParanoid" id="A0A165IZT6"/>
<dbReference type="EMBL" id="KV423925">
    <property type="protein sequence ID" value="KZT61183.1"/>
    <property type="molecule type" value="Genomic_DNA"/>
</dbReference>
<evidence type="ECO:0000313" key="2">
    <source>
        <dbReference type="EMBL" id="KZT61183.1"/>
    </source>
</evidence>
<protein>
    <submittedName>
        <fullName evidence="2">Uncharacterized protein</fullName>
    </submittedName>
</protein>
<sequence>MPRPYIPSLYFTKRGSAASWYIDTDTEMQILNGIRVRAQGQGQAAHGHDLSVLDEDADADPDDADTDADSAYEPICKPVYSHQGVPSGLPRVDHDCPCTCHDSPEPPHDHGHGHGSAAAQPPKAGSSRSSLESTSPTALVHVPLDDDETRVVSPGRTPSPPRTPSPSSSAARTPSLARTRSSSDLTRESTEAPSDPSDSSDPRNPGNPRNSFLRSWSERCSSGWWRVSIASIDSASSASTTTTTTTTTPASHAASHAVPIPHLSKPLPARTKRSTPLPAHPPSRIPHDTQREHPGVWSGFGSLRSSSDLDRQEIMFSPAMLACPPAIYSARPASSQIGVAI</sequence>
<dbReference type="AlphaFoldDB" id="A0A165IZT6"/>
<evidence type="ECO:0000313" key="3">
    <source>
        <dbReference type="Proteomes" id="UP000076842"/>
    </source>
</evidence>
<dbReference type="Proteomes" id="UP000076842">
    <property type="component" value="Unassembled WGS sequence"/>
</dbReference>
<gene>
    <name evidence="2" type="ORF">CALCODRAFT_46636</name>
</gene>
<feature type="compositionally biased region" description="Low complexity" evidence="1">
    <location>
        <begin position="235"/>
        <end position="262"/>
    </location>
</feature>